<dbReference type="RefSeq" id="WP_420164395.1">
    <property type="nucleotide sequence ID" value="NZ_JBDLNV010000003.1"/>
</dbReference>
<evidence type="ECO:0000313" key="3">
    <source>
        <dbReference type="Proteomes" id="UP001629745"/>
    </source>
</evidence>
<accession>A0ABW9FE75</accession>
<protein>
    <recommendedName>
        <fullName evidence="4">Transmembrane protein</fullName>
    </recommendedName>
</protein>
<feature type="compositionally biased region" description="Low complexity" evidence="1">
    <location>
        <begin position="122"/>
        <end position="142"/>
    </location>
</feature>
<evidence type="ECO:0008006" key="4">
    <source>
        <dbReference type="Google" id="ProtNLM"/>
    </source>
</evidence>
<organism evidence="2 3">
    <name type="scientific">Rhodococcus parequi</name>
    <dbReference type="NCBI Taxonomy" id="3137122"/>
    <lineage>
        <taxon>Bacteria</taxon>
        <taxon>Bacillati</taxon>
        <taxon>Actinomycetota</taxon>
        <taxon>Actinomycetes</taxon>
        <taxon>Mycobacteriales</taxon>
        <taxon>Nocardiaceae</taxon>
        <taxon>Rhodococcus</taxon>
    </lineage>
</organism>
<dbReference type="Proteomes" id="UP001629745">
    <property type="component" value="Unassembled WGS sequence"/>
</dbReference>
<evidence type="ECO:0000313" key="2">
    <source>
        <dbReference type="EMBL" id="MFM1723850.1"/>
    </source>
</evidence>
<feature type="region of interest" description="Disordered" evidence="1">
    <location>
        <begin position="113"/>
        <end position="187"/>
    </location>
</feature>
<dbReference type="EMBL" id="JBDLNV010000003">
    <property type="protein sequence ID" value="MFM1723850.1"/>
    <property type="molecule type" value="Genomic_DNA"/>
</dbReference>
<comment type="caution">
    <text evidence="2">The sequence shown here is derived from an EMBL/GenBank/DDBJ whole genome shotgun (WGS) entry which is preliminary data.</text>
</comment>
<proteinExistence type="predicted"/>
<gene>
    <name evidence="2" type="ORF">ABEU20_002422</name>
</gene>
<name>A0ABW9FE75_9NOCA</name>
<reference evidence="2 3" key="1">
    <citation type="submission" date="2023-11" db="EMBL/GenBank/DDBJ databases">
        <authorList>
            <person name="Val-Calvo J."/>
            <person name="Scortti M."/>
            <person name="Vazquez-Boland J."/>
        </authorList>
    </citation>
    <scope>NUCLEOTIDE SEQUENCE [LARGE SCALE GENOMIC DNA]</scope>
    <source>
        <strain evidence="2 3">PAM 2766</strain>
    </source>
</reference>
<evidence type="ECO:0000256" key="1">
    <source>
        <dbReference type="SAM" id="MobiDB-lite"/>
    </source>
</evidence>
<sequence>MEQTASTSHNGHRSGNGAMSFADGAVRTVSGIAGVTTSSIGAVGGAAVGGLVGGVWGAISGAAGGTRQGLARGSHSTPAAVLTMAAAGAVGLVEWPVVLTVGGAALVLRQLHERGAPPGGSPAPSAQDPGPASKSGAATTTPAAPPPVTTPPASKVAANKSPAGEPAAHKGGTAKSTVSRPQGRATR</sequence>
<keyword evidence="3" id="KW-1185">Reference proteome</keyword>